<feature type="transmembrane region" description="Helical" evidence="1">
    <location>
        <begin position="335"/>
        <end position="353"/>
    </location>
</feature>
<accession>A0A9D1NIZ1</accession>
<reference evidence="2" key="1">
    <citation type="submission" date="2020-10" db="EMBL/GenBank/DDBJ databases">
        <authorList>
            <person name="Gilroy R."/>
        </authorList>
    </citation>
    <scope>NUCLEOTIDE SEQUENCE</scope>
    <source>
        <strain evidence="2">10669</strain>
    </source>
</reference>
<gene>
    <name evidence="2" type="ORF">IAC75_01135</name>
</gene>
<sequence length="359" mass="41505">MGKNEHIAFAKKVSDYYRAIVYVETKQTDPNNDATRCVVFSELVAKKDTLSDSDFNKELKAFTCAYGFWLEDFSYISDVYLEVLEEGIYIDSKADQIVRSWLPAQASSVECHKGQQPPIERDEDQVSRGENEIHLEKREISKDEMALLYYYKDFFDDFLYEKEDGGFIIAGHSNRDADWFFYHIFNSFVEGRENVYKYLSVKNKELEYELKLLSCAYGFFISHTLRNIGRVGMSCECDFKSLDELKVHGFDELLSKRSSGEWSNEDLLSHMVAKAHIKSWKEQGFEKVKSENEARTKKEEEKYDEKSTAIGCLGTGIITTGVVMMFSIFGGDADMVIFMSGVLVGFLWLFLWLNKKDVF</sequence>
<organism evidence="2 3">
    <name type="scientific">Candidatus Spyradosoma merdigallinarum</name>
    <dbReference type="NCBI Taxonomy" id="2840950"/>
    <lineage>
        <taxon>Bacteria</taxon>
        <taxon>Pseudomonadati</taxon>
        <taxon>Verrucomicrobiota</taxon>
        <taxon>Opitutia</taxon>
        <taxon>Opitutia incertae sedis</taxon>
        <taxon>Candidatus Spyradosoma</taxon>
    </lineage>
</organism>
<dbReference type="EMBL" id="DVOG01000029">
    <property type="protein sequence ID" value="HIV03741.1"/>
    <property type="molecule type" value="Genomic_DNA"/>
</dbReference>
<dbReference type="Proteomes" id="UP000886812">
    <property type="component" value="Unassembled WGS sequence"/>
</dbReference>
<evidence type="ECO:0000313" key="3">
    <source>
        <dbReference type="Proteomes" id="UP000886812"/>
    </source>
</evidence>
<dbReference type="AlphaFoldDB" id="A0A9D1NIZ1"/>
<comment type="caution">
    <text evidence="2">The sequence shown here is derived from an EMBL/GenBank/DDBJ whole genome shotgun (WGS) entry which is preliminary data.</text>
</comment>
<protein>
    <submittedName>
        <fullName evidence="2">Uncharacterized protein</fullName>
    </submittedName>
</protein>
<feature type="transmembrane region" description="Helical" evidence="1">
    <location>
        <begin position="307"/>
        <end position="329"/>
    </location>
</feature>
<keyword evidence="1" id="KW-0472">Membrane</keyword>
<proteinExistence type="predicted"/>
<evidence type="ECO:0000313" key="2">
    <source>
        <dbReference type="EMBL" id="HIV03741.1"/>
    </source>
</evidence>
<keyword evidence="1" id="KW-0812">Transmembrane</keyword>
<evidence type="ECO:0000256" key="1">
    <source>
        <dbReference type="SAM" id="Phobius"/>
    </source>
</evidence>
<reference evidence="2" key="2">
    <citation type="journal article" date="2021" name="PeerJ">
        <title>Extensive microbial diversity within the chicken gut microbiome revealed by metagenomics and culture.</title>
        <authorList>
            <person name="Gilroy R."/>
            <person name="Ravi A."/>
            <person name="Getino M."/>
            <person name="Pursley I."/>
            <person name="Horton D.L."/>
            <person name="Alikhan N.F."/>
            <person name="Baker D."/>
            <person name="Gharbi K."/>
            <person name="Hall N."/>
            <person name="Watson M."/>
            <person name="Adriaenssens E.M."/>
            <person name="Foster-Nyarko E."/>
            <person name="Jarju S."/>
            <person name="Secka A."/>
            <person name="Antonio M."/>
            <person name="Oren A."/>
            <person name="Chaudhuri R.R."/>
            <person name="La Ragione R."/>
            <person name="Hildebrand F."/>
            <person name="Pallen M.J."/>
        </authorList>
    </citation>
    <scope>NUCLEOTIDE SEQUENCE</scope>
    <source>
        <strain evidence="2">10669</strain>
    </source>
</reference>
<name>A0A9D1NIZ1_9BACT</name>
<keyword evidence="1" id="KW-1133">Transmembrane helix</keyword>